<dbReference type="EMBL" id="EF677841">
    <property type="protein sequence ID" value="ABR17640.1"/>
    <property type="molecule type" value="mRNA"/>
</dbReference>
<reference evidence="2" key="1">
    <citation type="submission" date="2007-06" db="EMBL/GenBank/DDBJ databases">
        <title>Full length cDNA sequences from Sitka Spruce (Picea sitchensis).</title>
        <authorList>
            <person name="Ralph S.G."/>
            <person name="Chun H.E."/>
            <person name="Liao N."/>
            <person name="Ali J."/>
            <person name="Reid K."/>
            <person name="Kolosova N."/>
            <person name="Cooper N."/>
            <person name="Cullis C."/>
            <person name="Jancsik S."/>
            <person name="Moore R."/>
            <person name="Mayo M."/>
            <person name="Wagner S."/>
            <person name="Holt R.A."/>
            <person name="Jones S.J.M."/>
            <person name="Marra M.A."/>
            <person name="Ritland C.E."/>
            <person name="Ritland K."/>
            <person name="Bohlmann J."/>
        </authorList>
    </citation>
    <scope>NUCLEOTIDE SEQUENCE</scope>
    <source>
        <tissue evidence="2">Green portion of the leader tissue</tissue>
    </source>
</reference>
<evidence type="ECO:0000313" key="2">
    <source>
        <dbReference type="EMBL" id="ABR17640.1"/>
    </source>
</evidence>
<dbReference type="Pfam" id="PF02519">
    <property type="entry name" value="Auxin_inducible"/>
    <property type="match status" value="1"/>
</dbReference>
<sequence length="142" mass="16262">MARRMRNPQVLLLKQIIRALFKVAHGYKGTGYCLSPKKARYFAMKDEVMGRSCSALPTDVPKGHCAVYVGSERSRFVIPTTYLNHSLFRVLLEKAEEEYGFDHQMGLTIPCEEIAFHYLTSMLGKKEEVPATLKLDEFLHIH</sequence>
<evidence type="ECO:0000256" key="1">
    <source>
        <dbReference type="ARBA" id="ARBA00006974"/>
    </source>
</evidence>
<dbReference type="PANTHER" id="PTHR31374">
    <property type="entry name" value="AUXIN-INDUCED PROTEIN-LIKE-RELATED"/>
    <property type="match status" value="1"/>
</dbReference>
<dbReference type="GO" id="GO:0009733">
    <property type="term" value="P:response to auxin"/>
    <property type="evidence" value="ECO:0007669"/>
    <property type="project" value="InterPro"/>
</dbReference>
<protein>
    <submittedName>
        <fullName evidence="2">Uncharacterized protein</fullName>
    </submittedName>
</protein>
<proteinExistence type="evidence at transcript level"/>
<comment type="similarity">
    <text evidence="1">Belongs to the ARG7 family.</text>
</comment>
<name>B8LPR0_PICSI</name>
<organism evidence="2">
    <name type="scientific">Picea sitchensis</name>
    <name type="common">Sitka spruce</name>
    <name type="synonym">Pinus sitchensis</name>
    <dbReference type="NCBI Taxonomy" id="3332"/>
    <lineage>
        <taxon>Eukaryota</taxon>
        <taxon>Viridiplantae</taxon>
        <taxon>Streptophyta</taxon>
        <taxon>Embryophyta</taxon>
        <taxon>Tracheophyta</taxon>
        <taxon>Spermatophyta</taxon>
        <taxon>Pinopsida</taxon>
        <taxon>Pinidae</taxon>
        <taxon>Conifers I</taxon>
        <taxon>Pinales</taxon>
        <taxon>Pinaceae</taxon>
        <taxon>Picea</taxon>
    </lineage>
</organism>
<dbReference type="AlphaFoldDB" id="B8LPR0"/>
<dbReference type="InterPro" id="IPR003676">
    <property type="entry name" value="SAUR_fam"/>
</dbReference>
<dbReference type="PANTHER" id="PTHR31374:SF405">
    <property type="entry name" value="OS06G0137400 PROTEIN"/>
    <property type="match status" value="1"/>
</dbReference>
<accession>B8LPR0</accession>